<dbReference type="SUPFAM" id="SSF160544">
    <property type="entry name" value="EscU C-terminal domain-like"/>
    <property type="match status" value="1"/>
</dbReference>
<feature type="region of interest" description="Disordered" evidence="13">
    <location>
        <begin position="1"/>
        <end position="25"/>
    </location>
</feature>
<keyword evidence="8 12" id="KW-0653">Protein transport</keyword>
<protein>
    <recommendedName>
        <fullName evidence="3 12">Flagellar biosynthetic protein FlhB</fullName>
    </recommendedName>
</protein>
<evidence type="ECO:0000256" key="7">
    <source>
        <dbReference type="ARBA" id="ARBA00022795"/>
    </source>
</evidence>
<dbReference type="PANTHER" id="PTHR30531">
    <property type="entry name" value="FLAGELLAR BIOSYNTHETIC PROTEIN FLHB"/>
    <property type="match status" value="1"/>
</dbReference>
<dbReference type="EMBL" id="DVOD01000008">
    <property type="protein sequence ID" value="HIU91663.1"/>
    <property type="molecule type" value="Genomic_DNA"/>
</dbReference>
<feature type="transmembrane region" description="Helical" evidence="12">
    <location>
        <begin position="88"/>
        <end position="108"/>
    </location>
</feature>
<evidence type="ECO:0000256" key="8">
    <source>
        <dbReference type="ARBA" id="ARBA00022927"/>
    </source>
</evidence>
<keyword evidence="7 12" id="KW-1005">Bacterial flagellum biogenesis</keyword>
<feature type="transmembrane region" description="Helical" evidence="12">
    <location>
        <begin position="29"/>
        <end position="50"/>
    </location>
</feature>
<keyword evidence="6 12" id="KW-0812">Transmembrane</keyword>
<reference evidence="14" key="2">
    <citation type="journal article" date="2021" name="PeerJ">
        <title>Extensive microbial diversity within the chicken gut microbiome revealed by metagenomics and culture.</title>
        <authorList>
            <person name="Gilroy R."/>
            <person name="Ravi A."/>
            <person name="Getino M."/>
            <person name="Pursley I."/>
            <person name="Horton D.L."/>
            <person name="Alikhan N.F."/>
            <person name="Baker D."/>
            <person name="Gharbi K."/>
            <person name="Hall N."/>
            <person name="Watson M."/>
            <person name="Adriaenssens E.M."/>
            <person name="Foster-Nyarko E."/>
            <person name="Jarju S."/>
            <person name="Secka A."/>
            <person name="Antonio M."/>
            <person name="Oren A."/>
            <person name="Chaudhuri R.R."/>
            <person name="La Ragione R."/>
            <person name="Hildebrand F."/>
            <person name="Pallen M.J."/>
        </authorList>
    </citation>
    <scope>NUCLEOTIDE SEQUENCE</scope>
    <source>
        <strain evidence="14">CHK154-7741</strain>
    </source>
</reference>
<dbReference type="InterPro" id="IPR029025">
    <property type="entry name" value="T3SS_substrate_exporter_C"/>
</dbReference>
<evidence type="ECO:0000256" key="10">
    <source>
        <dbReference type="ARBA" id="ARBA00023136"/>
    </source>
</evidence>
<organism evidence="14 15">
    <name type="scientific">Candidatus Limenecus avicola</name>
    <dbReference type="NCBI Taxonomy" id="2840847"/>
    <lineage>
        <taxon>Bacteria</taxon>
        <taxon>Bacillati</taxon>
        <taxon>Bacillota</taxon>
        <taxon>Clostridia</taxon>
        <taxon>Eubacteriales</taxon>
        <taxon>Clostridiaceae</taxon>
        <taxon>Clostridiaceae incertae sedis</taxon>
        <taxon>Candidatus Limenecus</taxon>
    </lineage>
</organism>
<evidence type="ECO:0000256" key="13">
    <source>
        <dbReference type="SAM" id="MobiDB-lite"/>
    </source>
</evidence>
<dbReference type="FunFam" id="3.40.1690.10:FF:000001">
    <property type="entry name" value="Flagellar biosynthetic protein FlhB"/>
    <property type="match status" value="1"/>
</dbReference>
<comment type="subcellular location">
    <subcellularLocation>
        <location evidence="1">Cell membrane</location>
        <topology evidence="1">Multi-pass membrane protein</topology>
    </subcellularLocation>
</comment>
<dbReference type="GO" id="GO:0009306">
    <property type="term" value="P:protein secretion"/>
    <property type="evidence" value="ECO:0007669"/>
    <property type="project" value="InterPro"/>
</dbReference>
<sequence length="373" mass="41791">MADEKTEEATPRRREDERKKGNVAKSQDMTSALTITSGVGLMFVLSPMIMEKLKNLLYYTLTHLNPNEIETNDIITIFAPYAKVTGEMLLPFFLGLVVATILVVRLQVGAIFSTEKIKPKIDKLTPSSMVNALKKMFNPFEPKNMVEITKSFLKMGIVGYVGFSTVMGRKDELLGLLGVDIPTAFAVLAGILTQMIINICVAMLIIGFIDKKYQDYEYNKSIKMTKQEIKDEWKNMEGDPMIKSKIKSAQMQFMRQKMMSAVPNADVVVANPTHFSVALKYDKDIAPAPVVVAKGVDYMAFKIREIAKANNVPIVENKPLARSLYKLVQVDQVIPAELYVAVAEILAFIYGKDGPPKMRINNPNLNPQQNSRR</sequence>
<comment type="similarity">
    <text evidence="2 12">Belongs to the type III secretion exporter family.</text>
</comment>
<feature type="transmembrane region" description="Helical" evidence="12">
    <location>
        <begin position="152"/>
        <end position="169"/>
    </location>
</feature>
<dbReference type="Pfam" id="PF01312">
    <property type="entry name" value="Bac_export_2"/>
    <property type="match status" value="1"/>
</dbReference>
<dbReference type="PANTHER" id="PTHR30531:SF12">
    <property type="entry name" value="FLAGELLAR BIOSYNTHETIC PROTEIN FLHB"/>
    <property type="match status" value="1"/>
</dbReference>
<evidence type="ECO:0000256" key="11">
    <source>
        <dbReference type="ARBA" id="ARBA00023225"/>
    </source>
</evidence>
<dbReference type="Proteomes" id="UP000886748">
    <property type="component" value="Unassembled WGS sequence"/>
</dbReference>
<keyword evidence="14" id="KW-0969">Cilium</keyword>
<name>A0A9D1MY26_9CLOT</name>
<keyword evidence="14" id="KW-0966">Cell projection</keyword>
<accession>A0A9D1MY26</accession>
<evidence type="ECO:0000313" key="15">
    <source>
        <dbReference type="Proteomes" id="UP000886748"/>
    </source>
</evidence>
<reference evidence="14" key="1">
    <citation type="submission" date="2020-10" db="EMBL/GenBank/DDBJ databases">
        <authorList>
            <person name="Gilroy R."/>
        </authorList>
    </citation>
    <scope>NUCLEOTIDE SEQUENCE</scope>
    <source>
        <strain evidence="14">CHK154-7741</strain>
    </source>
</reference>
<feature type="transmembrane region" description="Helical" evidence="12">
    <location>
        <begin position="181"/>
        <end position="209"/>
    </location>
</feature>
<dbReference type="Gene3D" id="6.10.250.2080">
    <property type="match status" value="1"/>
</dbReference>
<evidence type="ECO:0000313" key="14">
    <source>
        <dbReference type="EMBL" id="HIU91663.1"/>
    </source>
</evidence>
<keyword evidence="14" id="KW-0282">Flagellum</keyword>
<comment type="function">
    <text evidence="12">Required for formation of the rod structure in the basal body of the flagellar apparatus. Together with FliI and FliH, may constitute the export apparatus of flagellin.</text>
</comment>
<feature type="compositionally biased region" description="Basic and acidic residues" evidence="13">
    <location>
        <begin position="7"/>
        <end position="20"/>
    </location>
</feature>
<dbReference type="InterPro" id="IPR006136">
    <property type="entry name" value="FlhB"/>
</dbReference>
<evidence type="ECO:0000256" key="2">
    <source>
        <dbReference type="ARBA" id="ARBA00010690"/>
    </source>
</evidence>
<keyword evidence="9 12" id="KW-1133">Transmembrane helix</keyword>
<dbReference type="InterPro" id="IPR006135">
    <property type="entry name" value="T3SS_substrate_exporter"/>
</dbReference>
<dbReference type="PRINTS" id="PR00950">
    <property type="entry name" value="TYPE3IMSPROT"/>
</dbReference>
<evidence type="ECO:0000256" key="4">
    <source>
        <dbReference type="ARBA" id="ARBA00022448"/>
    </source>
</evidence>
<evidence type="ECO:0000256" key="3">
    <source>
        <dbReference type="ARBA" id="ARBA00021622"/>
    </source>
</evidence>
<dbReference type="AlphaFoldDB" id="A0A9D1MY26"/>
<dbReference type="Gene3D" id="3.40.1690.10">
    <property type="entry name" value="secretion proteins EscU"/>
    <property type="match status" value="1"/>
</dbReference>
<keyword evidence="11 12" id="KW-1006">Bacterial flagellum protein export</keyword>
<keyword evidence="4 12" id="KW-0813">Transport</keyword>
<proteinExistence type="inferred from homology"/>
<gene>
    <name evidence="12 14" type="primary">flhB</name>
    <name evidence="14" type="ORF">IAD26_00865</name>
</gene>
<keyword evidence="10 12" id="KW-0472">Membrane</keyword>
<evidence type="ECO:0000256" key="1">
    <source>
        <dbReference type="ARBA" id="ARBA00004651"/>
    </source>
</evidence>
<dbReference type="GO" id="GO:0005886">
    <property type="term" value="C:plasma membrane"/>
    <property type="evidence" value="ECO:0007669"/>
    <property type="project" value="UniProtKB-SubCell"/>
</dbReference>
<dbReference type="GO" id="GO:0044780">
    <property type="term" value="P:bacterial-type flagellum assembly"/>
    <property type="evidence" value="ECO:0007669"/>
    <property type="project" value="InterPro"/>
</dbReference>
<evidence type="ECO:0000256" key="9">
    <source>
        <dbReference type="ARBA" id="ARBA00022989"/>
    </source>
</evidence>
<evidence type="ECO:0000256" key="5">
    <source>
        <dbReference type="ARBA" id="ARBA00022475"/>
    </source>
</evidence>
<evidence type="ECO:0000256" key="6">
    <source>
        <dbReference type="ARBA" id="ARBA00022692"/>
    </source>
</evidence>
<dbReference type="NCBIfam" id="TIGR00328">
    <property type="entry name" value="flhB"/>
    <property type="match status" value="1"/>
</dbReference>
<evidence type="ECO:0000256" key="12">
    <source>
        <dbReference type="RuleBase" id="RU364091"/>
    </source>
</evidence>
<keyword evidence="5 12" id="KW-1003">Cell membrane</keyword>
<comment type="caution">
    <text evidence="14">The sequence shown here is derived from an EMBL/GenBank/DDBJ whole genome shotgun (WGS) entry which is preliminary data.</text>
</comment>